<reference evidence="10" key="1">
    <citation type="submission" date="2023-06" db="EMBL/GenBank/DDBJ databases">
        <title>Genome-scale phylogeny and comparative genomics of the fungal order Sordariales.</title>
        <authorList>
            <consortium name="Lawrence Berkeley National Laboratory"/>
            <person name="Hensen N."/>
            <person name="Bonometti L."/>
            <person name="Westerberg I."/>
            <person name="Brannstrom I.O."/>
            <person name="Guillou S."/>
            <person name="Cros-Aarteil S."/>
            <person name="Calhoun S."/>
            <person name="Haridas S."/>
            <person name="Kuo A."/>
            <person name="Mondo S."/>
            <person name="Pangilinan J."/>
            <person name="Riley R."/>
            <person name="Labutti K."/>
            <person name="Andreopoulos B."/>
            <person name="Lipzen A."/>
            <person name="Chen C."/>
            <person name="Yanf M."/>
            <person name="Daum C."/>
            <person name="Ng V."/>
            <person name="Clum A."/>
            <person name="Steindorff A."/>
            <person name="Ohm R."/>
            <person name="Martin F."/>
            <person name="Silar P."/>
            <person name="Natvig D."/>
            <person name="Lalanne C."/>
            <person name="Gautier V."/>
            <person name="Ament-Velasquez S.L."/>
            <person name="Kruys A."/>
            <person name="Hutchinson M.I."/>
            <person name="Powell A.J."/>
            <person name="Barry K."/>
            <person name="Miller A.N."/>
            <person name="Grigoriev I.V."/>
            <person name="Debuchy R."/>
            <person name="Gladieux P."/>
            <person name="Thoren M.H."/>
            <person name="Johannesson H."/>
        </authorList>
    </citation>
    <scope>NUCLEOTIDE SEQUENCE</scope>
    <source>
        <strain evidence="10">PSN4</strain>
    </source>
</reference>
<comment type="function">
    <text evidence="6 7">Recruits TFIIH to the initiation complex and stimulates the RNA polymerase II C-terminal domain kinase and DNA-dependent ATPase activities of TFIIH. Both TFIIH and TFIIE are required for promoter clearance by RNA polymerase.</text>
</comment>
<evidence type="ECO:0000313" key="11">
    <source>
        <dbReference type="Proteomes" id="UP001239445"/>
    </source>
</evidence>
<dbReference type="InterPro" id="IPR003166">
    <property type="entry name" value="TFIIE_bsu_DNA-bd"/>
</dbReference>
<dbReference type="Pfam" id="PF22254">
    <property type="entry name" value="TFA2_E-tether"/>
    <property type="match status" value="1"/>
</dbReference>
<dbReference type="GO" id="GO:0001097">
    <property type="term" value="F:TFIIH-class transcription factor complex binding"/>
    <property type="evidence" value="ECO:0007669"/>
    <property type="project" value="TreeGrafter"/>
</dbReference>
<dbReference type="Pfam" id="PF02186">
    <property type="entry name" value="TFIIE_beta"/>
    <property type="match status" value="1"/>
</dbReference>
<dbReference type="PANTHER" id="PTHR12716:SF8">
    <property type="entry name" value="TRANSCRIPTION INITIATION FACTOR IIE SUBUNIT BETA"/>
    <property type="match status" value="1"/>
</dbReference>
<evidence type="ECO:0000256" key="6">
    <source>
        <dbReference type="ARBA" id="ARBA00025581"/>
    </source>
</evidence>
<dbReference type="PANTHER" id="PTHR12716">
    <property type="entry name" value="TRANSCRIPTION INITIATION FACTOR IIE, BETA SUBUNIT"/>
    <property type="match status" value="1"/>
</dbReference>
<dbReference type="InterPro" id="IPR016656">
    <property type="entry name" value="TFIIE-bsu"/>
</dbReference>
<evidence type="ECO:0000256" key="4">
    <source>
        <dbReference type="ARBA" id="ARBA00023163"/>
    </source>
</evidence>
<dbReference type="PIRSF" id="PIRSF016398">
    <property type="entry name" value="TFIIE-beta"/>
    <property type="match status" value="1"/>
</dbReference>
<dbReference type="GO" id="GO:0003677">
    <property type="term" value="F:DNA binding"/>
    <property type="evidence" value="ECO:0007669"/>
    <property type="project" value="UniProtKB-UniRule"/>
</dbReference>
<keyword evidence="5 7" id="KW-0539">Nucleus</keyword>
<gene>
    <name evidence="10" type="ORF">QBC47DRAFT_422867</name>
</gene>
<comment type="subcellular location">
    <subcellularLocation>
        <location evidence="1 7">Nucleus</location>
    </subcellularLocation>
</comment>
<protein>
    <recommendedName>
        <fullName evidence="7">Transcription initiation factor IIE subunit beta</fullName>
    </recommendedName>
</protein>
<keyword evidence="11" id="KW-1185">Reference proteome</keyword>
<evidence type="ECO:0000256" key="5">
    <source>
        <dbReference type="ARBA" id="ARBA00023242"/>
    </source>
</evidence>
<accession>A0AAJ0BEN1</accession>
<dbReference type="GO" id="GO:0005673">
    <property type="term" value="C:transcription factor TFIIE complex"/>
    <property type="evidence" value="ECO:0007669"/>
    <property type="project" value="UniProtKB-UniRule"/>
</dbReference>
<sequence>MSTGARLGTKRSLAPPSPSPSVGSTASAAAGGTTPRKDRDTPGASGSHPIVYSQPQLTGTGTNTVSQMSYAVTWLRTKEEPQTYMDVLGYLSGTNWPESAQENFVELMRLNPRIQWTPDPTLSEQTWRTGTYMHRPTIPNVRNKTQLLAYLQKKTDASGVDVKDLKDGWPNCDAALSELEAAHKILVVRAKKDGVAKRVWPDDPSLFHEIDPELKLMWAKTDVPAPDSIVQRLKAAGQKPMSEDPRDKVLAAPKVEKKKRATRKTGKLTNTHMNKLFKDYSNQ</sequence>
<keyword evidence="4 7" id="KW-0804">Transcription</keyword>
<comment type="caution">
    <text evidence="10">The sequence shown here is derived from an EMBL/GenBank/DDBJ whole genome shotgun (WGS) entry which is preliminary data.</text>
</comment>
<feature type="domain" description="TFIIE beta" evidence="9">
    <location>
        <begin position="56"/>
        <end position="141"/>
    </location>
</feature>
<dbReference type="InterPro" id="IPR054600">
    <property type="entry name" value="TFA2_E-tether"/>
</dbReference>
<evidence type="ECO:0000256" key="1">
    <source>
        <dbReference type="ARBA" id="ARBA00004123"/>
    </source>
</evidence>
<dbReference type="Pfam" id="PF18121">
    <property type="entry name" value="TFA2_Winged_2"/>
    <property type="match status" value="1"/>
</dbReference>
<feature type="compositionally biased region" description="Low complexity" evidence="8">
    <location>
        <begin position="20"/>
        <end position="34"/>
    </location>
</feature>
<keyword evidence="2 7" id="KW-0805">Transcription regulation</keyword>
<proteinExistence type="inferred from homology"/>
<dbReference type="Proteomes" id="UP001239445">
    <property type="component" value="Unassembled WGS sequence"/>
</dbReference>
<evidence type="ECO:0000256" key="8">
    <source>
        <dbReference type="SAM" id="MobiDB-lite"/>
    </source>
</evidence>
<evidence type="ECO:0000259" key="9">
    <source>
        <dbReference type="PROSITE" id="PS51351"/>
    </source>
</evidence>
<organism evidence="10 11">
    <name type="scientific">Echria macrotheca</name>
    <dbReference type="NCBI Taxonomy" id="438768"/>
    <lineage>
        <taxon>Eukaryota</taxon>
        <taxon>Fungi</taxon>
        <taxon>Dikarya</taxon>
        <taxon>Ascomycota</taxon>
        <taxon>Pezizomycotina</taxon>
        <taxon>Sordariomycetes</taxon>
        <taxon>Sordariomycetidae</taxon>
        <taxon>Sordariales</taxon>
        <taxon>Schizotheciaceae</taxon>
        <taxon>Echria</taxon>
    </lineage>
</organism>
<evidence type="ECO:0000256" key="2">
    <source>
        <dbReference type="ARBA" id="ARBA00023015"/>
    </source>
</evidence>
<feature type="region of interest" description="Disordered" evidence="8">
    <location>
        <begin position="1"/>
        <end position="63"/>
    </location>
</feature>
<comment type="subunit">
    <text evidence="7">Tetramer of two alpha and two beta chains.</text>
</comment>
<feature type="region of interest" description="Disordered" evidence="8">
    <location>
        <begin position="236"/>
        <end position="283"/>
    </location>
</feature>
<feature type="compositionally biased region" description="Polar residues" evidence="8">
    <location>
        <begin position="53"/>
        <end position="63"/>
    </location>
</feature>
<evidence type="ECO:0000313" key="10">
    <source>
        <dbReference type="EMBL" id="KAK1755718.1"/>
    </source>
</evidence>
<dbReference type="InterPro" id="IPR040501">
    <property type="entry name" value="TFA2_Winged_2"/>
</dbReference>
<dbReference type="AlphaFoldDB" id="A0AAJ0BEN1"/>
<dbReference type="EMBL" id="MU839833">
    <property type="protein sequence ID" value="KAK1755718.1"/>
    <property type="molecule type" value="Genomic_DNA"/>
</dbReference>
<dbReference type="GO" id="GO:0006367">
    <property type="term" value="P:transcription initiation at RNA polymerase II promoter"/>
    <property type="evidence" value="ECO:0007669"/>
    <property type="project" value="UniProtKB-UniRule"/>
</dbReference>
<keyword evidence="3 7" id="KW-0238">DNA-binding</keyword>
<feature type="compositionally biased region" description="Basic residues" evidence="8">
    <location>
        <begin position="256"/>
        <end position="266"/>
    </location>
</feature>
<evidence type="ECO:0000256" key="7">
    <source>
        <dbReference type="PIRNR" id="PIRNR016398"/>
    </source>
</evidence>
<name>A0AAJ0BEN1_9PEZI</name>
<evidence type="ECO:0000256" key="3">
    <source>
        <dbReference type="ARBA" id="ARBA00023125"/>
    </source>
</evidence>
<comment type="similarity">
    <text evidence="7">Belongs to the TFIIE beta subunit family.</text>
</comment>
<dbReference type="PROSITE" id="PS51351">
    <property type="entry name" value="TFIIE_BETA_C"/>
    <property type="match status" value="1"/>
</dbReference>